<feature type="region of interest" description="Disordered" evidence="1">
    <location>
        <begin position="1"/>
        <end position="20"/>
    </location>
</feature>
<evidence type="ECO:0000256" key="1">
    <source>
        <dbReference type="SAM" id="MobiDB-lite"/>
    </source>
</evidence>
<comment type="caution">
    <text evidence="2">The sequence shown here is derived from an EMBL/GenBank/DDBJ whole genome shotgun (WGS) entry which is preliminary data.</text>
</comment>
<proteinExistence type="predicted"/>
<accession>X0SVQ4</accession>
<reference evidence="2" key="1">
    <citation type="journal article" date="2014" name="Front. Microbiol.">
        <title>High frequency of phylogenetically diverse reductive dehalogenase-homologous genes in deep subseafloor sedimentary metagenomes.</title>
        <authorList>
            <person name="Kawai M."/>
            <person name="Futagami T."/>
            <person name="Toyoda A."/>
            <person name="Takaki Y."/>
            <person name="Nishi S."/>
            <person name="Hori S."/>
            <person name="Arai W."/>
            <person name="Tsubouchi T."/>
            <person name="Morono Y."/>
            <person name="Uchiyama I."/>
            <person name="Ito T."/>
            <person name="Fujiyama A."/>
            <person name="Inagaki F."/>
            <person name="Takami H."/>
        </authorList>
    </citation>
    <scope>NUCLEOTIDE SEQUENCE</scope>
    <source>
        <strain evidence="2">Expedition CK06-06</strain>
    </source>
</reference>
<evidence type="ECO:0000313" key="2">
    <source>
        <dbReference type="EMBL" id="GAF79226.1"/>
    </source>
</evidence>
<dbReference type="EMBL" id="BARS01008466">
    <property type="protein sequence ID" value="GAF79226.1"/>
    <property type="molecule type" value="Genomic_DNA"/>
</dbReference>
<name>X0SVQ4_9ZZZZ</name>
<organism evidence="2">
    <name type="scientific">marine sediment metagenome</name>
    <dbReference type="NCBI Taxonomy" id="412755"/>
    <lineage>
        <taxon>unclassified sequences</taxon>
        <taxon>metagenomes</taxon>
        <taxon>ecological metagenomes</taxon>
    </lineage>
</organism>
<dbReference type="AlphaFoldDB" id="X0SVQ4"/>
<protein>
    <submittedName>
        <fullName evidence="2">Uncharacterized protein</fullName>
    </submittedName>
</protein>
<gene>
    <name evidence="2" type="ORF">S01H1_16137</name>
</gene>
<sequence>MAKDRGSQVADAGLKGKRPAPVVDLDMGVVADEGPGKGEYNAS</sequence>